<proteinExistence type="predicted"/>
<dbReference type="Pfam" id="PF01047">
    <property type="entry name" value="MarR"/>
    <property type="match status" value="1"/>
</dbReference>
<dbReference type="SUPFAM" id="SSF46785">
    <property type="entry name" value="Winged helix' DNA-binding domain"/>
    <property type="match status" value="1"/>
</dbReference>
<keyword evidence="3" id="KW-0804">Transcription</keyword>
<dbReference type="PANTHER" id="PTHR42756">
    <property type="entry name" value="TRANSCRIPTIONAL REGULATOR, MARR"/>
    <property type="match status" value="1"/>
</dbReference>
<organism evidence="5 6">
    <name type="scientific">Acetobacterium wieringae</name>
    <dbReference type="NCBI Taxonomy" id="52694"/>
    <lineage>
        <taxon>Bacteria</taxon>
        <taxon>Bacillati</taxon>
        <taxon>Bacillota</taxon>
        <taxon>Clostridia</taxon>
        <taxon>Eubacteriales</taxon>
        <taxon>Eubacteriaceae</taxon>
        <taxon>Acetobacterium</taxon>
    </lineage>
</organism>
<comment type="caution">
    <text evidence="5">The sequence shown here is derived from an EMBL/GenBank/DDBJ whole genome shotgun (WGS) entry which is preliminary data.</text>
</comment>
<dbReference type="PROSITE" id="PS50995">
    <property type="entry name" value="HTH_MARR_2"/>
    <property type="match status" value="1"/>
</dbReference>
<evidence type="ECO:0000259" key="4">
    <source>
        <dbReference type="PROSITE" id="PS50995"/>
    </source>
</evidence>
<dbReference type="AlphaFoldDB" id="A0A5D0WKB4"/>
<dbReference type="InterPro" id="IPR000835">
    <property type="entry name" value="HTH_MarR-typ"/>
</dbReference>
<evidence type="ECO:0000313" key="5">
    <source>
        <dbReference type="EMBL" id="TYC84503.1"/>
    </source>
</evidence>
<dbReference type="SMART" id="SM00347">
    <property type="entry name" value="HTH_MARR"/>
    <property type="match status" value="1"/>
</dbReference>
<sequence>MNQAQPKQFREQIRILERKLGLLKKNNGSCCAAVLTLAQCHAVVEIGRINSISLKDLAVILAIDISTTSRTVDGLVKKGYVQRIPSLEDRRSVDISLTESGMVIFETIESNNDTFFADIFDNIPNEEKMNVLHALDVILAAFDQES</sequence>
<feature type="domain" description="HTH marR-type" evidence="4">
    <location>
        <begin position="6"/>
        <end position="140"/>
    </location>
</feature>
<reference evidence="5 6" key="1">
    <citation type="submission" date="2019-08" db="EMBL/GenBank/DDBJ databases">
        <title>Isolation and enrichment of carboxydotrophic bacteria from anaerobic sludge for the production of bio-based chemicals from syngas.</title>
        <authorList>
            <person name="Antares A.L."/>
            <person name="Moreira J."/>
            <person name="Diender M."/>
            <person name="Parshina S.N."/>
            <person name="Stams A.J.M."/>
            <person name="Alves M."/>
            <person name="Alves J.I."/>
            <person name="Sousa D.Z."/>
        </authorList>
    </citation>
    <scope>NUCLEOTIDE SEQUENCE [LARGE SCALE GENOMIC DNA]</scope>
    <source>
        <strain evidence="5 6">JM</strain>
    </source>
</reference>
<dbReference type="InterPro" id="IPR036390">
    <property type="entry name" value="WH_DNA-bd_sf"/>
</dbReference>
<dbReference type="PRINTS" id="PR00598">
    <property type="entry name" value="HTHMARR"/>
</dbReference>
<gene>
    <name evidence="5" type="ORF">FXB42_12110</name>
</gene>
<dbReference type="GO" id="GO:0003677">
    <property type="term" value="F:DNA binding"/>
    <property type="evidence" value="ECO:0007669"/>
    <property type="project" value="UniProtKB-KW"/>
</dbReference>
<name>A0A5D0WKB4_9FIRM</name>
<dbReference type="Gene3D" id="1.10.10.10">
    <property type="entry name" value="Winged helix-like DNA-binding domain superfamily/Winged helix DNA-binding domain"/>
    <property type="match status" value="1"/>
</dbReference>
<dbReference type="GO" id="GO:0003700">
    <property type="term" value="F:DNA-binding transcription factor activity"/>
    <property type="evidence" value="ECO:0007669"/>
    <property type="project" value="InterPro"/>
</dbReference>
<dbReference type="RefSeq" id="WP_148637989.1">
    <property type="nucleotide sequence ID" value="NZ_VSLA01000025.1"/>
</dbReference>
<dbReference type="Proteomes" id="UP000322619">
    <property type="component" value="Unassembled WGS sequence"/>
</dbReference>
<evidence type="ECO:0000256" key="3">
    <source>
        <dbReference type="ARBA" id="ARBA00023163"/>
    </source>
</evidence>
<accession>A0A5D0WKB4</accession>
<dbReference type="PANTHER" id="PTHR42756:SF1">
    <property type="entry name" value="TRANSCRIPTIONAL REPRESSOR OF EMRAB OPERON"/>
    <property type="match status" value="1"/>
</dbReference>
<keyword evidence="2" id="KW-0238">DNA-binding</keyword>
<keyword evidence="1" id="KW-0805">Transcription regulation</keyword>
<evidence type="ECO:0000256" key="2">
    <source>
        <dbReference type="ARBA" id="ARBA00023125"/>
    </source>
</evidence>
<evidence type="ECO:0000313" key="6">
    <source>
        <dbReference type="Proteomes" id="UP000322619"/>
    </source>
</evidence>
<dbReference type="EMBL" id="VSLA01000025">
    <property type="protein sequence ID" value="TYC84503.1"/>
    <property type="molecule type" value="Genomic_DNA"/>
</dbReference>
<evidence type="ECO:0000256" key="1">
    <source>
        <dbReference type="ARBA" id="ARBA00023015"/>
    </source>
</evidence>
<protein>
    <submittedName>
        <fullName evidence="5">MarR family transcriptional regulator</fullName>
    </submittedName>
</protein>
<dbReference type="InterPro" id="IPR036388">
    <property type="entry name" value="WH-like_DNA-bd_sf"/>
</dbReference>